<name>X1BQ75_9ZZZZ</name>
<reference evidence="2" key="1">
    <citation type="journal article" date="2014" name="Front. Microbiol.">
        <title>High frequency of phylogenetically diverse reductive dehalogenase-homologous genes in deep subseafloor sedimentary metagenomes.</title>
        <authorList>
            <person name="Kawai M."/>
            <person name="Futagami T."/>
            <person name="Toyoda A."/>
            <person name="Takaki Y."/>
            <person name="Nishi S."/>
            <person name="Hori S."/>
            <person name="Arai W."/>
            <person name="Tsubouchi T."/>
            <person name="Morono Y."/>
            <person name="Uchiyama I."/>
            <person name="Ito T."/>
            <person name="Fujiyama A."/>
            <person name="Inagaki F."/>
            <person name="Takami H."/>
        </authorList>
    </citation>
    <scope>NUCLEOTIDE SEQUENCE</scope>
    <source>
        <strain evidence="2">Expedition CK06-06</strain>
    </source>
</reference>
<dbReference type="InterPro" id="IPR013780">
    <property type="entry name" value="Glyco_hydro_b"/>
</dbReference>
<dbReference type="SUPFAM" id="SSF51011">
    <property type="entry name" value="Glycosyl hydrolase domain"/>
    <property type="match status" value="1"/>
</dbReference>
<gene>
    <name evidence="2" type="ORF">S01H4_43220</name>
</gene>
<evidence type="ECO:0000313" key="2">
    <source>
        <dbReference type="EMBL" id="GAG97165.1"/>
    </source>
</evidence>
<organism evidence="2">
    <name type="scientific">marine sediment metagenome</name>
    <dbReference type="NCBI Taxonomy" id="412755"/>
    <lineage>
        <taxon>unclassified sequences</taxon>
        <taxon>metagenomes</taxon>
        <taxon>ecological metagenomes</taxon>
    </lineage>
</organism>
<protein>
    <recommendedName>
        <fullName evidence="1">Glycosyl hydrolase family 31 C-terminal domain-containing protein</fullName>
    </recommendedName>
</protein>
<accession>X1BQ75</accession>
<dbReference type="InterPro" id="IPR048395">
    <property type="entry name" value="Glyco_hydro_31_C"/>
</dbReference>
<dbReference type="Pfam" id="PF21365">
    <property type="entry name" value="Glyco_hydro_31_3rd"/>
    <property type="match status" value="1"/>
</dbReference>
<dbReference type="PANTHER" id="PTHR46959:SF2">
    <property type="entry name" value="SULFOQUINOVOSIDASE"/>
    <property type="match status" value="1"/>
</dbReference>
<feature type="non-terminal residue" evidence="2">
    <location>
        <position position="1"/>
    </location>
</feature>
<evidence type="ECO:0000259" key="1">
    <source>
        <dbReference type="Pfam" id="PF21365"/>
    </source>
</evidence>
<comment type="caution">
    <text evidence="2">The sequence shown here is derived from an EMBL/GenBank/DDBJ whole genome shotgun (WGS) entry which is preliminary data.</text>
</comment>
<dbReference type="Gene3D" id="2.60.40.1180">
    <property type="entry name" value="Golgi alpha-mannosidase II"/>
    <property type="match status" value="1"/>
</dbReference>
<dbReference type="EMBL" id="BART01023823">
    <property type="protein sequence ID" value="GAG97165.1"/>
    <property type="molecule type" value="Genomic_DNA"/>
</dbReference>
<dbReference type="AlphaFoldDB" id="X1BQ75"/>
<dbReference type="PANTHER" id="PTHR46959">
    <property type="entry name" value="SULFOQUINOVOSIDASE"/>
    <property type="match status" value="1"/>
</dbReference>
<proteinExistence type="predicted"/>
<sequence>EYIEKGFPPIRACYLHYENDPELHKLKYQYLFGQDLLVAPIVKPNSSEGEVYFPDDIWIHIWSGKEFKKGVKKVKAPLGQPPVFYRKDSKFSALFCKLKDI</sequence>
<feature type="domain" description="Glycosyl hydrolase family 31 C-terminal" evidence="1">
    <location>
        <begin position="6"/>
        <end position="89"/>
    </location>
</feature>
<dbReference type="InterPro" id="IPR052990">
    <property type="entry name" value="Sulfoquinovosidase_GH31"/>
</dbReference>